<evidence type="ECO:0000313" key="3">
    <source>
        <dbReference type="EMBL" id="KAL2042582.1"/>
    </source>
</evidence>
<organism evidence="3 4">
    <name type="scientific">Stereocaulon virgatum</name>
    <dbReference type="NCBI Taxonomy" id="373712"/>
    <lineage>
        <taxon>Eukaryota</taxon>
        <taxon>Fungi</taxon>
        <taxon>Dikarya</taxon>
        <taxon>Ascomycota</taxon>
        <taxon>Pezizomycotina</taxon>
        <taxon>Lecanoromycetes</taxon>
        <taxon>OSLEUM clade</taxon>
        <taxon>Lecanoromycetidae</taxon>
        <taxon>Lecanorales</taxon>
        <taxon>Lecanorineae</taxon>
        <taxon>Stereocaulaceae</taxon>
        <taxon>Stereocaulon</taxon>
    </lineage>
</organism>
<feature type="compositionally biased region" description="Basic and acidic residues" evidence="1">
    <location>
        <begin position="63"/>
        <end position="76"/>
    </location>
</feature>
<feature type="region of interest" description="Disordered" evidence="1">
    <location>
        <begin position="63"/>
        <end position="89"/>
    </location>
</feature>
<name>A0ABR4A9L7_9LECA</name>
<reference evidence="3 4" key="1">
    <citation type="submission" date="2024-09" db="EMBL/GenBank/DDBJ databases">
        <title>Rethinking Asexuality: The Enigmatic Case of Functional Sexual Genes in Lepraria (Stereocaulaceae).</title>
        <authorList>
            <person name="Doellman M."/>
            <person name="Sun Y."/>
            <person name="Barcenas-Pena A."/>
            <person name="Lumbsch H.T."/>
            <person name="Grewe F."/>
        </authorList>
    </citation>
    <scope>NUCLEOTIDE SEQUENCE [LARGE SCALE GENOMIC DNA]</scope>
    <source>
        <strain evidence="3 4">Mercado 3170</strain>
    </source>
</reference>
<accession>A0ABR4A9L7</accession>
<keyword evidence="2" id="KW-0732">Signal</keyword>
<feature type="chain" id="PRO_5047049831" description="Secreted protein" evidence="2">
    <location>
        <begin position="20"/>
        <end position="130"/>
    </location>
</feature>
<gene>
    <name evidence="3" type="ORF">N7G274_004341</name>
</gene>
<feature type="signal peptide" evidence="2">
    <location>
        <begin position="1"/>
        <end position="19"/>
    </location>
</feature>
<protein>
    <recommendedName>
        <fullName evidence="5">Secreted protein</fullName>
    </recommendedName>
</protein>
<evidence type="ECO:0000256" key="2">
    <source>
        <dbReference type="SAM" id="SignalP"/>
    </source>
</evidence>
<proteinExistence type="predicted"/>
<dbReference type="EMBL" id="JBEFKJ010000013">
    <property type="protein sequence ID" value="KAL2042582.1"/>
    <property type="molecule type" value="Genomic_DNA"/>
</dbReference>
<keyword evidence="4" id="KW-1185">Reference proteome</keyword>
<evidence type="ECO:0000313" key="4">
    <source>
        <dbReference type="Proteomes" id="UP001590950"/>
    </source>
</evidence>
<sequence>MQRPLIYFCAILAATHCLSEQFRPLTDAEHLRAVSTTLEPESPPQCTCVVSRLVRRLFEARTTQHHDMSMSTEPEKPSPPPSTPQGNTTSDHVFRAIITALTLFNINITWRVHALNARGQREPFRHGWPV</sequence>
<dbReference type="Proteomes" id="UP001590950">
    <property type="component" value="Unassembled WGS sequence"/>
</dbReference>
<comment type="caution">
    <text evidence="3">The sequence shown here is derived from an EMBL/GenBank/DDBJ whole genome shotgun (WGS) entry which is preliminary data.</text>
</comment>
<evidence type="ECO:0000256" key="1">
    <source>
        <dbReference type="SAM" id="MobiDB-lite"/>
    </source>
</evidence>
<evidence type="ECO:0008006" key="5">
    <source>
        <dbReference type="Google" id="ProtNLM"/>
    </source>
</evidence>